<evidence type="ECO:0000313" key="2">
    <source>
        <dbReference type="Proteomes" id="UP000728185"/>
    </source>
</evidence>
<proteinExistence type="predicted"/>
<protein>
    <submittedName>
        <fullName evidence="1">Uncharacterized protein</fullName>
    </submittedName>
</protein>
<comment type="caution">
    <text evidence="1">The sequence shown here is derived from an EMBL/GenBank/DDBJ whole genome shotgun (WGS) entry which is preliminary data.</text>
</comment>
<name>A0A8E0VKA3_9TREM</name>
<sequence>MAGFTQILLSNLPFDDIKCHRSRKNKECLTGPPPTAIRDATVEALSSQIPLLMESLKPTKVSKSNDVIKQHLHYNPGGIPHLESCLQSSADDYDEFTGDIAKLYHAARLVLRRDSNADILSAQILPIRPIYRDDTSRGLDLPSNGIYSTDYASFEDYLSL</sequence>
<keyword evidence="2" id="KW-1185">Reference proteome</keyword>
<organism evidence="1 2">
    <name type="scientific">Fasciolopsis buskii</name>
    <dbReference type="NCBI Taxonomy" id="27845"/>
    <lineage>
        <taxon>Eukaryota</taxon>
        <taxon>Metazoa</taxon>
        <taxon>Spiralia</taxon>
        <taxon>Lophotrochozoa</taxon>
        <taxon>Platyhelminthes</taxon>
        <taxon>Trematoda</taxon>
        <taxon>Digenea</taxon>
        <taxon>Plagiorchiida</taxon>
        <taxon>Echinostomata</taxon>
        <taxon>Echinostomatoidea</taxon>
        <taxon>Fasciolidae</taxon>
        <taxon>Fasciolopsis</taxon>
    </lineage>
</organism>
<dbReference type="OrthoDB" id="10434424at2759"/>
<dbReference type="AlphaFoldDB" id="A0A8E0VKA3"/>
<evidence type="ECO:0000313" key="1">
    <source>
        <dbReference type="EMBL" id="KAA0193065.1"/>
    </source>
</evidence>
<dbReference type="Proteomes" id="UP000728185">
    <property type="component" value="Unassembled WGS sequence"/>
</dbReference>
<gene>
    <name evidence="1" type="ORF">FBUS_02523</name>
</gene>
<reference evidence="1" key="1">
    <citation type="submission" date="2019-05" db="EMBL/GenBank/DDBJ databases">
        <title>Annotation for the trematode Fasciolopsis buski.</title>
        <authorList>
            <person name="Choi Y.-J."/>
        </authorList>
    </citation>
    <scope>NUCLEOTIDE SEQUENCE</scope>
    <source>
        <strain evidence="1">HT</strain>
        <tissue evidence="1">Whole worm</tissue>
    </source>
</reference>
<accession>A0A8E0VKA3</accession>
<dbReference type="EMBL" id="LUCM01005277">
    <property type="protein sequence ID" value="KAA0193065.1"/>
    <property type="molecule type" value="Genomic_DNA"/>
</dbReference>